<sequence length="1156" mass="132878">METLETMDVEKKDEELMLEDQALEPASMSYVDSIKERIRALLGSKQGNFDAWTRLIKEVEETSPVDMQSICLVYDSFLSEFPLCYGYWSRYAGLKVHLCTINDAQEVYEQAVKVASHSVHLWFSYCSFAILSFEDPADVRRLFQRGLSYVDKDYLCHLLWDKYIEFEYSHKQWNQLAHILINTLRFPTRSLHNYYESFKKLVFLLEEDLGIKNGMTTQPEVLPDCQLSHAVVCGYAEISNVANLLDESLLGPETLRKYFSVGEVLYGKSKQLDKCISSFEVRIRRQHFHVKPLDEFQLENWHEYLTFVEDQGNFDWTVKLYERCLIPCANYMEFWIRYVDFVDAKGGREIANYALERAFKVFLKRIPAFHIYYSKFKEKIGDVDGARAPFLHCDEDLTVDAVENVNKRANMEANGYMAGKYGKERNGGDWIIWGNIEASLAIYDKAIKMAHEKQNMELLSLLYSNLARFTFVATSSVDATKEVFIKGIRQNPCKSIIEGFLDFMTLHGKDNLVDAVDSTMNAILSPGTDLFQALGSNEREEISHLYLKFVDLCGNIDEISKAWERHIKLFPHFLRRTTVFDYSSNGFLVPCKKSEGISTKSPSRSFENHGKHLVKNCSSIENSKVLKKDLVEDLFEESQNVVQIQDASSENHETGIPICHLKEGSQENLEPPALDNLSINSPNIETQLADPITSHNNCAPQEVTSKKDGNKLKHGDDDVSEAYSNGEKYLKSESNSRAELNEDCSLTRPASHVPSGTKTDLQLQVQEQSNTIQALPVNFACPQLSTGGIQWAPWHGYVQPSQQQQWHAYTQMQNQYGTNLPMSVCHGYVSQASSLPYTQDPDGGQTQVLYQLASGQAYSNPGLDFLGQHMQQSALNYAQAQQVQQAASQSQTHAYQNVPQSNEQYGYYNNVQGFPPHIWQYYQSLYHLQQQQMQQQQQDQLDNNSQKQQLTVTLQQKGSQKELVENQEEQKQLQIQVSSPQCLINVDQKQNNTQQLQKQLVEQEESVQPNQQSLQGINCEQQQFLYLQQQQQFYHQQQQQHQIYLQQQQLYQQQYQQFVLNQQQLALQFQSQQKQREPQLLILPSQQQQSQYPQHVQSISQQMEIQQQQQQQQTNKLELKALEGNAYSQGLQDSVKGALRSTDSCSSKMLMDSPTQ</sequence>
<evidence type="ECO:0000256" key="7">
    <source>
        <dbReference type="SAM" id="MobiDB-lite"/>
    </source>
</evidence>
<gene>
    <name evidence="8" type="ORF">HPP92_019847</name>
</gene>
<dbReference type="Pfam" id="PF23241">
    <property type="entry name" value="HAT_PRP39_C"/>
    <property type="match status" value="1"/>
</dbReference>
<dbReference type="GO" id="GO:0000395">
    <property type="term" value="P:mRNA 5'-splice site recognition"/>
    <property type="evidence" value="ECO:0007669"/>
    <property type="project" value="TreeGrafter"/>
</dbReference>
<keyword evidence="3" id="KW-0677">Repeat</keyword>
<proteinExistence type="inferred from homology"/>
<dbReference type="Gene3D" id="1.25.40.10">
    <property type="entry name" value="Tetratricopeptide repeat domain"/>
    <property type="match status" value="2"/>
</dbReference>
<comment type="similarity">
    <text evidence="6">Belongs to the PRP39 family.</text>
</comment>
<dbReference type="SUPFAM" id="SSF48452">
    <property type="entry name" value="TPR-like"/>
    <property type="match status" value="1"/>
</dbReference>
<evidence type="ECO:0000256" key="6">
    <source>
        <dbReference type="ARBA" id="ARBA00038019"/>
    </source>
</evidence>
<dbReference type="InterPro" id="IPR011990">
    <property type="entry name" value="TPR-like_helical_dom_sf"/>
</dbReference>
<dbReference type="GO" id="GO:0071004">
    <property type="term" value="C:U2-type prespliceosome"/>
    <property type="evidence" value="ECO:0007669"/>
    <property type="project" value="TreeGrafter"/>
</dbReference>
<dbReference type="OrthoDB" id="10265668at2759"/>
<feature type="compositionally biased region" description="Polar residues" evidence="7">
    <location>
        <begin position="693"/>
        <end position="703"/>
    </location>
</feature>
<dbReference type="EMBL" id="JADCNM010000010">
    <property type="protein sequence ID" value="KAG0465683.1"/>
    <property type="molecule type" value="Genomic_DNA"/>
</dbReference>
<dbReference type="GO" id="GO:0000243">
    <property type="term" value="C:commitment complex"/>
    <property type="evidence" value="ECO:0007669"/>
    <property type="project" value="TreeGrafter"/>
</dbReference>
<keyword evidence="2" id="KW-0507">mRNA processing</keyword>
<dbReference type="Pfam" id="PF23240">
    <property type="entry name" value="HAT_PRP39_N"/>
    <property type="match status" value="1"/>
</dbReference>
<protein>
    <recommendedName>
        <fullName evidence="10">Pre-mRNA-processing factor 39</fullName>
    </recommendedName>
</protein>
<dbReference type="InterPro" id="IPR003107">
    <property type="entry name" value="HAT"/>
</dbReference>
<name>A0A835ULB6_VANPL</name>
<dbReference type="InterPro" id="IPR059164">
    <property type="entry name" value="HAT_PRP39_C"/>
</dbReference>
<evidence type="ECO:0000256" key="2">
    <source>
        <dbReference type="ARBA" id="ARBA00022664"/>
    </source>
</evidence>
<evidence type="ECO:0000256" key="3">
    <source>
        <dbReference type="ARBA" id="ARBA00022737"/>
    </source>
</evidence>
<feature type="region of interest" description="Disordered" evidence="7">
    <location>
        <begin position="691"/>
        <end position="725"/>
    </location>
</feature>
<keyword evidence="5" id="KW-0539">Nucleus</keyword>
<feature type="compositionally biased region" description="Polar residues" evidence="7">
    <location>
        <begin position="1141"/>
        <end position="1156"/>
    </location>
</feature>
<organism evidence="8 9">
    <name type="scientific">Vanilla planifolia</name>
    <name type="common">Vanilla</name>
    <dbReference type="NCBI Taxonomy" id="51239"/>
    <lineage>
        <taxon>Eukaryota</taxon>
        <taxon>Viridiplantae</taxon>
        <taxon>Streptophyta</taxon>
        <taxon>Embryophyta</taxon>
        <taxon>Tracheophyta</taxon>
        <taxon>Spermatophyta</taxon>
        <taxon>Magnoliopsida</taxon>
        <taxon>Liliopsida</taxon>
        <taxon>Asparagales</taxon>
        <taxon>Orchidaceae</taxon>
        <taxon>Vanilloideae</taxon>
        <taxon>Vanilleae</taxon>
        <taxon>Vanilla</taxon>
    </lineage>
</organism>
<feature type="compositionally biased region" description="Basic and acidic residues" evidence="7">
    <location>
        <begin position="704"/>
        <end position="717"/>
    </location>
</feature>
<evidence type="ECO:0008006" key="10">
    <source>
        <dbReference type="Google" id="ProtNLM"/>
    </source>
</evidence>
<comment type="subcellular location">
    <subcellularLocation>
        <location evidence="1">Nucleus</location>
    </subcellularLocation>
</comment>
<accession>A0A835ULB6</accession>
<dbReference type="SMART" id="SM00386">
    <property type="entry name" value="HAT"/>
    <property type="match status" value="5"/>
</dbReference>
<evidence type="ECO:0000256" key="4">
    <source>
        <dbReference type="ARBA" id="ARBA00023187"/>
    </source>
</evidence>
<dbReference type="GO" id="GO:0005685">
    <property type="term" value="C:U1 snRNP"/>
    <property type="evidence" value="ECO:0007669"/>
    <property type="project" value="TreeGrafter"/>
</dbReference>
<evidence type="ECO:0000256" key="5">
    <source>
        <dbReference type="ARBA" id="ARBA00023242"/>
    </source>
</evidence>
<keyword evidence="4" id="KW-0508">mRNA splicing</keyword>
<feature type="region of interest" description="Disordered" evidence="7">
    <location>
        <begin position="1132"/>
        <end position="1156"/>
    </location>
</feature>
<dbReference type="FunFam" id="1.25.40.10:FF:000064">
    <property type="entry name" value="Putative pre-mrna-processing factor 39"/>
    <property type="match status" value="1"/>
</dbReference>
<evidence type="ECO:0000256" key="1">
    <source>
        <dbReference type="ARBA" id="ARBA00004123"/>
    </source>
</evidence>
<evidence type="ECO:0000313" key="9">
    <source>
        <dbReference type="Proteomes" id="UP000639772"/>
    </source>
</evidence>
<dbReference type="PANTHER" id="PTHR17204:SF26">
    <property type="entry name" value="PRE-MRNA-PROCESSING FACTOR 39-2"/>
    <property type="match status" value="1"/>
</dbReference>
<reference evidence="8 9" key="1">
    <citation type="journal article" date="2020" name="Nat. Food">
        <title>A phased Vanilla planifolia genome enables genetic improvement of flavour and production.</title>
        <authorList>
            <person name="Hasing T."/>
            <person name="Tang H."/>
            <person name="Brym M."/>
            <person name="Khazi F."/>
            <person name="Huang T."/>
            <person name="Chambers A.H."/>
        </authorList>
    </citation>
    <scope>NUCLEOTIDE SEQUENCE [LARGE SCALE GENOMIC DNA]</scope>
    <source>
        <tissue evidence="8">Leaf</tissue>
    </source>
</reference>
<dbReference type="Proteomes" id="UP000639772">
    <property type="component" value="Chromosome 10"/>
</dbReference>
<dbReference type="AlphaFoldDB" id="A0A835ULB6"/>
<evidence type="ECO:0000313" key="8">
    <source>
        <dbReference type="EMBL" id="KAG0465683.1"/>
    </source>
</evidence>
<dbReference type="GO" id="GO:0030627">
    <property type="term" value="F:pre-mRNA 5'-splice site binding"/>
    <property type="evidence" value="ECO:0007669"/>
    <property type="project" value="TreeGrafter"/>
</dbReference>
<dbReference type="FunFam" id="1.25.40.10:FF:000159">
    <property type="entry name" value="Tetratricopeptide repeat (TPR)-like superfamily protein"/>
    <property type="match status" value="1"/>
</dbReference>
<dbReference type="PANTHER" id="PTHR17204">
    <property type="entry name" value="PRE-MRNA PROCESSING PROTEIN PRP39-RELATED"/>
    <property type="match status" value="1"/>
</dbReference>
<comment type="caution">
    <text evidence="8">The sequence shown here is derived from an EMBL/GenBank/DDBJ whole genome shotgun (WGS) entry which is preliminary data.</text>
</comment>